<feature type="transmembrane region" description="Helical" evidence="1">
    <location>
        <begin position="61"/>
        <end position="79"/>
    </location>
</feature>
<keyword evidence="1" id="KW-1133">Transmembrane helix</keyword>
<feature type="domain" description="DUF6533" evidence="2">
    <location>
        <begin position="257"/>
        <end position="301"/>
    </location>
</feature>
<evidence type="ECO:0000259" key="2">
    <source>
        <dbReference type="Pfam" id="PF20151"/>
    </source>
</evidence>
<name>A0A1X6N130_9APHY</name>
<dbReference type="Pfam" id="PF20151">
    <property type="entry name" value="DUF6533"/>
    <property type="match status" value="2"/>
</dbReference>
<dbReference type="RefSeq" id="XP_024338957.1">
    <property type="nucleotide sequence ID" value="XM_024479071.1"/>
</dbReference>
<protein>
    <recommendedName>
        <fullName evidence="2">DUF6533 domain-containing protein</fullName>
    </recommendedName>
</protein>
<feature type="domain" description="DUF6533" evidence="2">
    <location>
        <begin position="26"/>
        <end position="71"/>
    </location>
</feature>
<feature type="transmembrane region" description="Helical" evidence="1">
    <location>
        <begin position="123"/>
        <end position="145"/>
    </location>
</feature>
<reference evidence="3 4" key="1">
    <citation type="submission" date="2017-04" db="EMBL/GenBank/DDBJ databases">
        <title>Genome Sequence of the Model Brown-Rot Fungus Postia placenta SB12.</title>
        <authorList>
            <consortium name="DOE Joint Genome Institute"/>
            <person name="Gaskell J."/>
            <person name="Kersten P."/>
            <person name="Larrondo L.F."/>
            <person name="Canessa P."/>
            <person name="Martinez D."/>
            <person name="Hibbett D."/>
            <person name="Schmoll M."/>
            <person name="Kubicek C.P."/>
            <person name="Martinez A.T."/>
            <person name="Yadav J."/>
            <person name="Master E."/>
            <person name="Magnuson J.K."/>
            <person name="James T."/>
            <person name="Yaver D."/>
            <person name="Berka R."/>
            <person name="Labutti K."/>
            <person name="Lipzen A."/>
            <person name="Aerts A."/>
            <person name="Barry K."/>
            <person name="Henrissat B."/>
            <person name="Blanchette R."/>
            <person name="Grigoriev I."/>
            <person name="Cullen D."/>
        </authorList>
    </citation>
    <scope>NUCLEOTIDE SEQUENCE [LARGE SCALE GENOMIC DNA]</scope>
    <source>
        <strain evidence="3 4">MAD-698-R-SB12</strain>
    </source>
</reference>
<evidence type="ECO:0000313" key="3">
    <source>
        <dbReference type="EMBL" id="OSX62163.1"/>
    </source>
</evidence>
<evidence type="ECO:0000313" key="4">
    <source>
        <dbReference type="Proteomes" id="UP000194127"/>
    </source>
</evidence>
<proteinExistence type="predicted"/>
<keyword evidence="1" id="KW-0472">Membrane</keyword>
<organism evidence="3 4">
    <name type="scientific">Postia placenta MAD-698-R-SB12</name>
    <dbReference type="NCBI Taxonomy" id="670580"/>
    <lineage>
        <taxon>Eukaryota</taxon>
        <taxon>Fungi</taxon>
        <taxon>Dikarya</taxon>
        <taxon>Basidiomycota</taxon>
        <taxon>Agaricomycotina</taxon>
        <taxon>Agaricomycetes</taxon>
        <taxon>Polyporales</taxon>
        <taxon>Adustoporiaceae</taxon>
        <taxon>Rhodonia</taxon>
    </lineage>
</organism>
<dbReference type="GeneID" id="36324021"/>
<sequence>MSGKNTTYIDGTIALELQEGINLSYYYLTSMTALPLYDCLITFGQEINVFWTRNPRPKSMYLFYLNRFALIFLAATNLANQWLFTSTISTFIQTIAEILQYVVLAEVLSWFVGVNHVLKLTGIQTIVILITGRLCVITNTISYWSKHIEGFIRKKSSSSSSPNPAAVNAGRTYVEATLIVNSLIPGLIPAIFSSANLAPIEVEHRRRSGADHRSIPFIQVNATTDNPKWCTTENAYTTFARKLYDICAIISYVDMAFMIAGVALPAYDLILTLAQEVQVFWSGSSRLKPMLLFYLNRLGIIFLIAVYIQGEFNNTQSVRCTFTFVGRGVSGMILYATLAVVIAGIFARSPSSWLCFHGFKMRYDFAFILNIGGFDHCGLNLGCVRQIQDLSDCIPPVQYQTVYNGPTMDTIGRPHPTHRHFVREEKRRIIAPESRVKTRSLTLLNVLEIILYYSDVSSQCFISVYHDSISLVASMGWALGVLHTPYIERISSILVSRFLLDLGASVKREDQHGIDGSELHTFSQATEVDTVQSMKFFVPSDSMLDAYDTGCIRSSSEADVLTSPQVRNIDTLVATEA</sequence>
<feature type="transmembrane region" description="Helical" evidence="1">
    <location>
        <begin position="287"/>
        <end position="308"/>
    </location>
</feature>
<accession>A0A1X6N130</accession>
<dbReference type="OrthoDB" id="10277889at2759"/>
<dbReference type="Proteomes" id="UP000194127">
    <property type="component" value="Unassembled WGS sequence"/>
</dbReference>
<dbReference type="InterPro" id="IPR045340">
    <property type="entry name" value="DUF6533"/>
</dbReference>
<evidence type="ECO:0000256" key="1">
    <source>
        <dbReference type="SAM" id="Phobius"/>
    </source>
</evidence>
<keyword evidence="4" id="KW-1185">Reference proteome</keyword>
<dbReference type="EMBL" id="KZ110597">
    <property type="protein sequence ID" value="OSX62163.1"/>
    <property type="molecule type" value="Genomic_DNA"/>
</dbReference>
<gene>
    <name evidence="3" type="ORF">POSPLADRAFT_1046573</name>
</gene>
<keyword evidence="1" id="KW-0812">Transmembrane</keyword>
<feature type="transmembrane region" description="Helical" evidence="1">
    <location>
        <begin position="243"/>
        <end position="267"/>
    </location>
</feature>
<dbReference type="AlphaFoldDB" id="A0A1X6N130"/>
<feature type="transmembrane region" description="Helical" evidence="1">
    <location>
        <begin position="329"/>
        <end position="347"/>
    </location>
</feature>